<accession>A0A5B7GBQ5</accession>
<name>A0A5B7GBQ5_PORTR</name>
<keyword evidence="2" id="KW-1133">Transmembrane helix</keyword>
<proteinExistence type="predicted"/>
<sequence length="261" mass="28348">MSLRLLPFILSLPSFCSSPLVSLPPSSFSRGPYRPPPAPPQPPVPSSLSRLSRYVTLHAHVIFTPLTCLTAAWDTSEERRAGVRARQVWRAVFTWERGEGGSPRPQGEFIDQANSDPPPTHPPLCLPPSFRWWVPRGASWSQVVAGAVKMVGKVGGEGEASGVVVVVVLCLVLVFCEGVHVTPRSKCLARRDNTTLSSTCWRWSGGEAGSGEWVIFTSSLKRDHDHEEEEEEEEICPTATATATATASSLPPACESSCHDH</sequence>
<feature type="signal peptide" evidence="3">
    <location>
        <begin position="1"/>
        <end position="18"/>
    </location>
</feature>
<evidence type="ECO:0000313" key="4">
    <source>
        <dbReference type="EMBL" id="MPC57501.1"/>
    </source>
</evidence>
<dbReference type="AlphaFoldDB" id="A0A5B7GBQ5"/>
<feature type="compositionally biased region" description="Low complexity" evidence="1">
    <location>
        <begin position="236"/>
        <end position="247"/>
    </location>
</feature>
<evidence type="ECO:0000313" key="5">
    <source>
        <dbReference type="Proteomes" id="UP000324222"/>
    </source>
</evidence>
<keyword evidence="3" id="KW-0732">Signal</keyword>
<keyword evidence="2" id="KW-0472">Membrane</keyword>
<feature type="region of interest" description="Disordered" evidence="1">
    <location>
        <begin position="98"/>
        <end position="120"/>
    </location>
</feature>
<keyword evidence="2" id="KW-0812">Transmembrane</keyword>
<comment type="caution">
    <text evidence="4">The sequence shown here is derived from an EMBL/GenBank/DDBJ whole genome shotgun (WGS) entry which is preliminary data.</text>
</comment>
<evidence type="ECO:0000256" key="1">
    <source>
        <dbReference type="SAM" id="MobiDB-lite"/>
    </source>
</evidence>
<feature type="compositionally biased region" description="Acidic residues" evidence="1">
    <location>
        <begin position="226"/>
        <end position="235"/>
    </location>
</feature>
<keyword evidence="5" id="KW-1185">Reference proteome</keyword>
<dbReference type="EMBL" id="VSRR010014834">
    <property type="protein sequence ID" value="MPC57501.1"/>
    <property type="molecule type" value="Genomic_DNA"/>
</dbReference>
<evidence type="ECO:0000256" key="2">
    <source>
        <dbReference type="SAM" id="Phobius"/>
    </source>
</evidence>
<evidence type="ECO:0000256" key="3">
    <source>
        <dbReference type="SAM" id="SignalP"/>
    </source>
</evidence>
<feature type="chain" id="PRO_5023092390" evidence="3">
    <location>
        <begin position="19"/>
        <end position="261"/>
    </location>
</feature>
<feature type="region of interest" description="Disordered" evidence="1">
    <location>
        <begin position="221"/>
        <end position="261"/>
    </location>
</feature>
<dbReference type="Proteomes" id="UP000324222">
    <property type="component" value="Unassembled WGS sequence"/>
</dbReference>
<feature type="transmembrane region" description="Helical" evidence="2">
    <location>
        <begin position="160"/>
        <end position="181"/>
    </location>
</feature>
<protein>
    <submittedName>
        <fullName evidence="4">Uncharacterized protein</fullName>
    </submittedName>
</protein>
<organism evidence="4 5">
    <name type="scientific">Portunus trituberculatus</name>
    <name type="common">Swimming crab</name>
    <name type="synonym">Neptunus trituberculatus</name>
    <dbReference type="NCBI Taxonomy" id="210409"/>
    <lineage>
        <taxon>Eukaryota</taxon>
        <taxon>Metazoa</taxon>
        <taxon>Ecdysozoa</taxon>
        <taxon>Arthropoda</taxon>
        <taxon>Crustacea</taxon>
        <taxon>Multicrustacea</taxon>
        <taxon>Malacostraca</taxon>
        <taxon>Eumalacostraca</taxon>
        <taxon>Eucarida</taxon>
        <taxon>Decapoda</taxon>
        <taxon>Pleocyemata</taxon>
        <taxon>Brachyura</taxon>
        <taxon>Eubrachyura</taxon>
        <taxon>Portunoidea</taxon>
        <taxon>Portunidae</taxon>
        <taxon>Portuninae</taxon>
        <taxon>Portunus</taxon>
    </lineage>
</organism>
<gene>
    <name evidence="4" type="ORF">E2C01_051482</name>
</gene>
<reference evidence="4 5" key="1">
    <citation type="submission" date="2019-05" db="EMBL/GenBank/DDBJ databases">
        <title>Another draft genome of Portunus trituberculatus and its Hox gene families provides insights of decapod evolution.</title>
        <authorList>
            <person name="Jeong J.-H."/>
            <person name="Song I."/>
            <person name="Kim S."/>
            <person name="Choi T."/>
            <person name="Kim D."/>
            <person name="Ryu S."/>
            <person name="Kim W."/>
        </authorList>
    </citation>
    <scope>NUCLEOTIDE SEQUENCE [LARGE SCALE GENOMIC DNA]</scope>
    <source>
        <tissue evidence="4">Muscle</tissue>
    </source>
</reference>